<organism evidence="2 3">
    <name type="scientific">Mytilus coruscus</name>
    <name type="common">Sea mussel</name>
    <dbReference type="NCBI Taxonomy" id="42192"/>
    <lineage>
        <taxon>Eukaryota</taxon>
        <taxon>Metazoa</taxon>
        <taxon>Spiralia</taxon>
        <taxon>Lophotrochozoa</taxon>
        <taxon>Mollusca</taxon>
        <taxon>Bivalvia</taxon>
        <taxon>Autobranchia</taxon>
        <taxon>Pteriomorphia</taxon>
        <taxon>Mytilida</taxon>
        <taxon>Mytiloidea</taxon>
        <taxon>Mytilidae</taxon>
        <taxon>Mytilinae</taxon>
        <taxon>Mytilus</taxon>
    </lineage>
</organism>
<dbReference type="Pfam" id="PF08005">
    <property type="entry name" value="PHR"/>
    <property type="match status" value="1"/>
</dbReference>
<sequence>MLQSLKDQCSKFLSTNIDIEHACTVFQTAHDFQMKELEEEALNFILKKGRGCLESFDFLHLSAECLKLIVHSDKLVCEEENVFKKMILWAKQRCEDQSILTTDHNIRQSLGELLYLIRFPCMEPKFFTDEVSSKSILTLEEIDEVYEHFNDKQTDIFSTKHRLSKIVRVQRCKVDTSTIWGYYGLDDHCVDFQTSNDGELTSVLLFGSETYSGSSEITINILHGCSVLSTKQTKINSISGQEIYEIWLEPSVNIVAHNRYTIHLNMKGPATFRGQEYVQKVTNGGDFVVTFLRPLLTSGKNTNETRGQIPGLVFQV</sequence>
<dbReference type="PANTHER" id="PTHR45774">
    <property type="entry name" value="BTB/POZ DOMAIN-CONTAINING"/>
    <property type="match status" value="1"/>
</dbReference>
<dbReference type="OrthoDB" id="6088040at2759"/>
<dbReference type="Gene3D" id="2.60.120.820">
    <property type="entry name" value="PHR domain"/>
    <property type="match status" value="1"/>
</dbReference>
<dbReference type="EMBL" id="CACVKT020003630">
    <property type="protein sequence ID" value="CAC5384712.1"/>
    <property type="molecule type" value="Genomic_DNA"/>
</dbReference>
<dbReference type="InterPro" id="IPR012983">
    <property type="entry name" value="PHR"/>
</dbReference>
<evidence type="ECO:0000313" key="3">
    <source>
        <dbReference type="Proteomes" id="UP000507470"/>
    </source>
</evidence>
<evidence type="ECO:0000259" key="1">
    <source>
        <dbReference type="SMART" id="SM00875"/>
    </source>
</evidence>
<evidence type="ECO:0000313" key="2">
    <source>
        <dbReference type="EMBL" id="CAC5384712.1"/>
    </source>
</evidence>
<dbReference type="InterPro" id="IPR038648">
    <property type="entry name" value="PHR_sf"/>
</dbReference>
<dbReference type="Pfam" id="PF07707">
    <property type="entry name" value="BACK"/>
    <property type="match status" value="1"/>
</dbReference>
<dbReference type="GO" id="GO:0005829">
    <property type="term" value="C:cytosol"/>
    <property type="evidence" value="ECO:0007669"/>
    <property type="project" value="TreeGrafter"/>
</dbReference>
<dbReference type="GO" id="GO:0022008">
    <property type="term" value="P:neurogenesis"/>
    <property type="evidence" value="ECO:0007669"/>
    <property type="project" value="TreeGrafter"/>
</dbReference>
<reference evidence="2 3" key="1">
    <citation type="submission" date="2020-06" db="EMBL/GenBank/DDBJ databases">
        <authorList>
            <person name="Li R."/>
            <person name="Bekaert M."/>
        </authorList>
    </citation>
    <scope>NUCLEOTIDE SEQUENCE [LARGE SCALE GENOMIC DNA]</scope>
    <source>
        <strain evidence="3">wild</strain>
    </source>
</reference>
<name>A0A6J8BM19_MYTCO</name>
<feature type="domain" description="BACK" evidence="1">
    <location>
        <begin position="22"/>
        <end position="132"/>
    </location>
</feature>
<dbReference type="Gene3D" id="1.25.40.420">
    <property type="match status" value="1"/>
</dbReference>
<dbReference type="AlphaFoldDB" id="A0A6J8BM19"/>
<dbReference type="SMART" id="SM00875">
    <property type="entry name" value="BACK"/>
    <property type="match status" value="1"/>
</dbReference>
<keyword evidence="3" id="KW-1185">Reference proteome</keyword>
<dbReference type="PANTHER" id="PTHR45774:SF4">
    <property type="entry name" value="AXUNDEAD, ISOFORM F"/>
    <property type="match status" value="1"/>
</dbReference>
<gene>
    <name evidence="2" type="ORF">MCOR_20323</name>
</gene>
<accession>A0A6J8BM19</accession>
<protein>
    <recommendedName>
        <fullName evidence="1">BACK domain-containing protein</fullName>
    </recommendedName>
</protein>
<dbReference type="Gene3D" id="3.30.710.10">
    <property type="entry name" value="Potassium Channel Kv1.1, Chain A"/>
    <property type="match status" value="1"/>
</dbReference>
<dbReference type="Proteomes" id="UP000507470">
    <property type="component" value="Unassembled WGS sequence"/>
</dbReference>
<dbReference type="InterPro" id="IPR011705">
    <property type="entry name" value="BACK"/>
</dbReference>
<dbReference type="InterPro" id="IPR011333">
    <property type="entry name" value="SKP1/BTB/POZ_sf"/>
</dbReference>
<proteinExistence type="predicted"/>